<reference evidence="2" key="1">
    <citation type="journal article" date="2014" name="Nat. Commun.">
        <title>The tobacco genome sequence and its comparison with those of tomato and potato.</title>
        <authorList>
            <person name="Sierro N."/>
            <person name="Battey J.N."/>
            <person name="Ouadi S."/>
            <person name="Bakaher N."/>
            <person name="Bovet L."/>
            <person name="Willig A."/>
            <person name="Goepfert S."/>
            <person name="Peitsch M.C."/>
            <person name="Ivanov N.V."/>
        </authorList>
    </citation>
    <scope>NUCLEOTIDE SEQUENCE [LARGE SCALE GENOMIC DNA]</scope>
</reference>
<dbReference type="PANTHER" id="PTHR33067:SF31">
    <property type="entry name" value="RNA-DIRECTED DNA POLYMERASE"/>
    <property type="match status" value="1"/>
</dbReference>
<sequence length="232" mass="26233">MAIWNLERKLGQIANLLSERAPGTLPSNTKKNAKETIKVVSLRSGKTLADPLAKARPEVVNKHVETVEEKKSEEQKGQSSVVQKDIEESRHMPALPVPQKMKREKHGKYFGRFLEMLKKLYVKIPFIEVLTQMSAYAKLLKEILSSKRILEEKIVVKLNAHCSAIFQNKIHQNCGDSRSFTILCLLGSEKFDKAFCDYGASINLMPRFVFSKLEGELGVIKSIPVSLQLDDH</sequence>
<proteinExistence type="predicted"/>
<reference evidence="3" key="2">
    <citation type="submission" date="2025-08" db="UniProtKB">
        <authorList>
            <consortium name="RefSeq"/>
        </authorList>
    </citation>
    <scope>IDENTIFICATION</scope>
    <source>
        <tissue evidence="3">Leaf</tissue>
    </source>
</reference>
<evidence type="ECO:0000256" key="1">
    <source>
        <dbReference type="SAM" id="MobiDB-lite"/>
    </source>
</evidence>
<dbReference type="PANTHER" id="PTHR33067">
    <property type="entry name" value="RNA-DIRECTED DNA POLYMERASE-RELATED"/>
    <property type="match status" value="1"/>
</dbReference>
<name>A0A1S3Y7Y4_TOBAC</name>
<dbReference type="RefSeq" id="XP_016448117.1">
    <property type="nucleotide sequence ID" value="XM_016592631.1"/>
</dbReference>
<keyword evidence="2" id="KW-1185">Reference proteome</keyword>
<dbReference type="AlphaFoldDB" id="A0A1S3Y7Y4"/>
<feature type="region of interest" description="Disordered" evidence="1">
    <location>
        <begin position="66"/>
        <end position="87"/>
    </location>
</feature>
<evidence type="ECO:0000313" key="3">
    <source>
        <dbReference type="RefSeq" id="XP_016448117.1"/>
    </source>
</evidence>
<gene>
    <name evidence="3" type="primary">LOC107773182</name>
</gene>
<protein>
    <submittedName>
        <fullName evidence="3">Uncharacterized protein LOC107773182</fullName>
    </submittedName>
</protein>
<dbReference type="GeneID" id="107773182"/>
<dbReference type="PaxDb" id="4097-A0A1S3Y7Y4"/>
<accession>A0A1S3Y7Y4</accession>
<dbReference type="OrthoDB" id="10280947at2759"/>
<dbReference type="Proteomes" id="UP000790787">
    <property type="component" value="Chromosome 2"/>
</dbReference>
<dbReference type="KEGG" id="nta:107773182"/>
<evidence type="ECO:0000313" key="2">
    <source>
        <dbReference type="Proteomes" id="UP000790787"/>
    </source>
</evidence>
<feature type="compositionally biased region" description="Basic and acidic residues" evidence="1">
    <location>
        <begin position="66"/>
        <end position="76"/>
    </location>
</feature>
<organism evidence="2 3">
    <name type="scientific">Nicotiana tabacum</name>
    <name type="common">Common tobacco</name>
    <dbReference type="NCBI Taxonomy" id="4097"/>
    <lineage>
        <taxon>Eukaryota</taxon>
        <taxon>Viridiplantae</taxon>
        <taxon>Streptophyta</taxon>
        <taxon>Embryophyta</taxon>
        <taxon>Tracheophyta</taxon>
        <taxon>Spermatophyta</taxon>
        <taxon>Magnoliopsida</taxon>
        <taxon>eudicotyledons</taxon>
        <taxon>Gunneridae</taxon>
        <taxon>Pentapetalae</taxon>
        <taxon>asterids</taxon>
        <taxon>lamiids</taxon>
        <taxon>Solanales</taxon>
        <taxon>Solanaceae</taxon>
        <taxon>Nicotianoideae</taxon>
        <taxon>Nicotianeae</taxon>
        <taxon>Nicotiana</taxon>
    </lineage>
</organism>